<evidence type="ECO:0000313" key="2">
    <source>
        <dbReference type="EMBL" id="RBQ14956.1"/>
    </source>
</evidence>
<keyword evidence="3" id="KW-1185">Reference proteome</keyword>
<comment type="caution">
    <text evidence="2">The sequence shown here is derived from an EMBL/GenBank/DDBJ whole genome shotgun (WGS) entry which is preliminary data.</text>
</comment>
<keyword evidence="1" id="KW-0472">Membrane</keyword>
<dbReference type="OrthoDB" id="3536604at2"/>
<dbReference type="Proteomes" id="UP000253303">
    <property type="component" value="Unassembled WGS sequence"/>
</dbReference>
<keyword evidence="1" id="KW-1133">Transmembrane helix</keyword>
<feature type="transmembrane region" description="Helical" evidence="1">
    <location>
        <begin position="112"/>
        <end position="132"/>
    </location>
</feature>
<keyword evidence="1" id="KW-0812">Transmembrane</keyword>
<sequence length="142" mass="14885">MIGELLTFWTFGPDAYASEHNRRYHPLKLVIWTVVAVGVSAVVTAVRLALSGEPRAGWAVALFPLVLPLTGAVAHKPPRYVPGLVAGVSAGLVTALLLGIDLGTSLSSFWSGFAAMCAGFLACSVVFSAVTWPRPTPPEEGP</sequence>
<dbReference type="EMBL" id="QMEY01000027">
    <property type="protein sequence ID" value="RBQ14956.1"/>
    <property type="molecule type" value="Genomic_DNA"/>
</dbReference>
<evidence type="ECO:0000313" key="3">
    <source>
        <dbReference type="Proteomes" id="UP000253303"/>
    </source>
</evidence>
<feature type="transmembrane region" description="Helical" evidence="1">
    <location>
        <begin position="57"/>
        <end position="74"/>
    </location>
</feature>
<evidence type="ECO:0000256" key="1">
    <source>
        <dbReference type="SAM" id="Phobius"/>
    </source>
</evidence>
<name>A0A366LM07_9ACTN</name>
<reference evidence="2 3" key="1">
    <citation type="submission" date="2018-06" db="EMBL/GenBank/DDBJ databases">
        <title>Sphaerisporangium craniellae sp. nov., isolated from a marine sponge in the South China Sea.</title>
        <authorList>
            <person name="Li L."/>
        </authorList>
    </citation>
    <scope>NUCLEOTIDE SEQUENCE [LARGE SCALE GENOMIC DNA]</scope>
    <source>
        <strain evidence="2 3">LHW63015</strain>
    </source>
</reference>
<proteinExistence type="predicted"/>
<dbReference type="AlphaFoldDB" id="A0A366LM07"/>
<accession>A0A366LM07</accession>
<gene>
    <name evidence="2" type="ORF">DP939_37860</name>
</gene>
<organism evidence="2 3">
    <name type="scientific">Spongiactinospora rosea</name>
    <dbReference type="NCBI Taxonomy" id="2248750"/>
    <lineage>
        <taxon>Bacteria</taxon>
        <taxon>Bacillati</taxon>
        <taxon>Actinomycetota</taxon>
        <taxon>Actinomycetes</taxon>
        <taxon>Streptosporangiales</taxon>
        <taxon>Streptosporangiaceae</taxon>
        <taxon>Spongiactinospora</taxon>
    </lineage>
</organism>
<feature type="transmembrane region" description="Helical" evidence="1">
    <location>
        <begin position="80"/>
        <end position="100"/>
    </location>
</feature>
<feature type="transmembrane region" description="Helical" evidence="1">
    <location>
        <begin position="29"/>
        <end position="50"/>
    </location>
</feature>
<dbReference type="RefSeq" id="WP_113985652.1">
    <property type="nucleotide sequence ID" value="NZ_QMEY01000027.1"/>
</dbReference>
<protein>
    <submittedName>
        <fullName evidence="2">Uncharacterized protein</fullName>
    </submittedName>
</protein>